<dbReference type="EMBL" id="SOEZ01000059">
    <property type="protein sequence ID" value="TFB49007.1"/>
    <property type="molecule type" value="Genomic_DNA"/>
</dbReference>
<accession>A0A4R8UCI4</accession>
<dbReference type="AlphaFoldDB" id="A0A4R8UCI4"/>
<evidence type="ECO:0000313" key="3">
    <source>
        <dbReference type="Proteomes" id="UP000297866"/>
    </source>
</evidence>
<evidence type="ECO:0000313" key="2">
    <source>
        <dbReference type="EMBL" id="TFB49007.1"/>
    </source>
</evidence>
<keyword evidence="1" id="KW-1133">Transmembrane helix</keyword>
<organism evidence="2 3">
    <name type="scientific">Cryobacterium tagatosivorans</name>
    <dbReference type="NCBI Taxonomy" id="1259199"/>
    <lineage>
        <taxon>Bacteria</taxon>
        <taxon>Bacillati</taxon>
        <taxon>Actinomycetota</taxon>
        <taxon>Actinomycetes</taxon>
        <taxon>Micrococcales</taxon>
        <taxon>Microbacteriaceae</taxon>
        <taxon>Cryobacterium</taxon>
    </lineage>
</organism>
<comment type="caution">
    <text evidence="2">The sequence shown here is derived from an EMBL/GenBank/DDBJ whole genome shotgun (WGS) entry which is preliminary data.</text>
</comment>
<keyword evidence="1" id="KW-0472">Membrane</keyword>
<keyword evidence="1" id="KW-0812">Transmembrane</keyword>
<name>A0A4R8UCI4_9MICO</name>
<feature type="transmembrane region" description="Helical" evidence="1">
    <location>
        <begin position="17"/>
        <end position="35"/>
    </location>
</feature>
<dbReference type="OrthoDB" id="5111112at2"/>
<dbReference type="Proteomes" id="UP000297866">
    <property type="component" value="Unassembled WGS sequence"/>
</dbReference>
<keyword evidence="3" id="KW-1185">Reference proteome</keyword>
<sequence length="149" mass="15344">MPPTYEQLRRRKAIRSWIPAAVLLAAIGVAFTIAVNTRGTDVGAAPTAAPTGAVTARGTSLFTEAGLSYIADTRRVSIDATTVPIPADPLGLPRSGRLVVVPPTEGVYEYLTVLGPGGGMRFNGTSIEVTTAGGYLATASVEDSSRVLG</sequence>
<dbReference type="RefSeq" id="WP_134491448.1">
    <property type="nucleotide sequence ID" value="NZ_SOEZ01000059.1"/>
</dbReference>
<protein>
    <submittedName>
        <fullName evidence="2">Uncharacterized protein</fullName>
    </submittedName>
</protein>
<proteinExistence type="predicted"/>
<evidence type="ECO:0000256" key="1">
    <source>
        <dbReference type="SAM" id="Phobius"/>
    </source>
</evidence>
<gene>
    <name evidence="2" type="ORF">E3O23_12365</name>
</gene>
<reference evidence="2 3" key="1">
    <citation type="submission" date="2019-03" db="EMBL/GenBank/DDBJ databases">
        <title>Genomics of glacier-inhabiting Cryobacterium strains.</title>
        <authorList>
            <person name="Liu Q."/>
            <person name="Xin Y.-H."/>
        </authorList>
    </citation>
    <scope>NUCLEOTIDE SEQUENCE [LARGE SCALE GENOMIC DNA]</scope>
    <source>
        <strain evidence="2 3">Sr47</strain>
    </source>
</reference>